<name>A0ABQ9FEA8_TEGGR</name>
<dbReference type="Pfam" id="PF25894">
    <property type="entry name" value="WHD_HELB"/>
    <property type="match status" value="1"/>
</dbReference>
<dbReference type="InterPro" id="IPR058839">
    <property type="entry name" value="WHD_HELB"/>
</dbReference>
<feature type="region of interest" description="Disordered" evidence="1">
    <location>
        <begin position="1"/>
        <end position="36"/>
    </location>
</feature>
<evidence type="ECO:0000313" key="3">
    <source>
        <dbReference type="EMBL" id="KAJ8315629.1"/>
    </source>
</evidence>
<evidence type="ECO:0000313" key="4">
    <source>
        <dbReference type="Proteomes" id="UP001217089"/>
    </source>
</evidence>
<gene>
    <name evidence="3" type="ORF">KUTeg_007779</name>
</gene>
<organism evidence="3 4">
    <name type="scientific">Tegillarca granosa</name>
    <name type="common">Malaysian cockle</name>
    <name type="synonym">Anadara granosa</name>
    <dbReference type="NCBI Taxonomy" id="220873"/>
    <lineage>
        <taxon>Eukaryota</taxon>
        <taxon>Metazoa</taxon>
        <taxon>Spiralia</taxon>
        <taxon>Lophotrochozoa</taxon>
        <taxon>Mollusca</taxon>
        <taxon>Bivalvia</taxon>
        <taxon>Autobranchia</taxon>
        <taxon>Pteriomorphia</taxon>
        <taxon>Arcoida</taxon>
        <taxon>Arcoidea</taxon>
        <taxon>Arcidae</taxon>
        <taxon>Tegillarca</taxon>
    </lineage>
</organism>
<accession>A0ABQ9FEA8</accession>
<reference evidence="3 4" key="1">
    <citation type="submission" date="2022-12" db="EMBL/GenBank/DDBJ databases">
        <title>Chromosome-level genome of Tegillarca granosa.</title>
        <authorList>
            <person name="Kim J."/>
        </authorList>
    </citation>
    <scope>NUCLEOTIDE SEQUENCE [LARGE SCALE GENOMIC DNA]</scope>
    <source>
        <strain evidence="3">Teg-2019</strain>
        <tissue evidence="3">Adductor muscle</tissue>
    </source>
</reference>
<feature type="compositionally biased region" description="Acidic residues" evidence="1">
    <location>
        <begin position="23"/>
        <end position="36"/>
    </location>
</feature>
<keyword evidence="4" id="KW-1185">Reference proteome</keyword>
<sequence>MPPQKRSEEQFIDPKTGVFTDLDPGDYDDDDEEEQDDDIQFLDYREINGMGMGKSLVKSRRSKKQRGWLINPLVTSRADGKDKVQACAPFHFTDPWWKITMLRTTKGRNYTVYLKDMFALSYELRQDVNCSKHKVVSMFLTKQSEDDYSIHECLTAFEIYLKQTGQTESLTFNNVEDILKRFERSLAETEKYKAIKLLGIFYSTAGRHIYLAKTYPRIFEFIPQLLPNQFLAILNVDEEIIEELNNDLVERPWIFGFKQALYAERDLIGCEAPWIALIRAGFRDKIKNPYRDALIIYDYLKEDSKRNGHTCRELEQLKNIMSSKGLTDFKKALSWMKRKRVVKESDIFGKPCVFLYDLYKCEENISRGIKSLFLQPGGEELELKVNLQSEVFSSIRTDQ</sequence>
<dbReference type="Proteomes" id="UP001217089">
    <property type="component" value="Unassembled WGS sequence"/>
</dbReference>
<feature type="domain" description="DNA helicase B winged helix" evidence="2">
    <location>
        <begin position="245"/>
        <end position="345"/>
    </location>
</feature>
<evidence type="ECO:0000256" key="1">
    <source>
        <dbReference type="SAM" id="MobiDB-lite"/>
    </source>
</evidence>
<proteinExistence type="predicted"/>
<dbReference type="EMBL" id="JARBDR010000337">
    <property type="protein sequence ID" value="KAJ8315629.1"/>
    <property type="molecule type" value="Genomic_DNA"/>
</dbReference>
<evidence type="ECO:0000259" key="2">
    <source>
        <dbReference type="Pfam" id="PF25894"/>
    </source>
</evidence>
<comment type="caution">
    <text evidence="3">The sequence shown here is derived from an EMBL/GenBank/DDBJ whole genome shotgun (WGS) entry which is preliminary data.</text>
</comment>
<protein>
    <recommendedName>
        <fullName evidence="2">DNA helicase B winged helix domain-containing protein</fullName>
    </recommendedName>
</protein>